<keyword evidence="1" id="KW-0812">Transmembrane</keyword>
<dbReference type="Proteomes" id="UP000236047">
    <property type="component" value="Unassembled WGS sequence"/>
</dbReference>
<evidence type="ECO:0000313" key="2">
    <source>
        <dbReference type="EMBL" id="PNE40600.1"/>
    </source>
</evidence>
<evidence type="ECO:0000313" key="3">
    <source>
        <dbReference type="Proteomes" id="UP000236047"/>
    </source>
</evidence>
<proteinExistence type="predicted"/>
<organism evidence="2 3">
    <name type="scientific">Streptomyces noursei</name>
    <name type="common">Streptomyces albulus</name>
    <dbReference type="NCBI Taxonomy" id="1971"/>
    <lineage>
        <taxon>Bacteria</taxon>
        <taxon>Bacillati</taxon>
        <taxon>Actinomycetota</taxon>
        <taxon>Actinomycetes</taxon>
        <taxon>Kitasatosporales</taxon>
        <taxon>Streptomycetaceae</taxon>
        <taxon>Streptomyces</taxon>
    </lineage>
</organism>
<dbReference type="EMBL" id="LJSN01000002">
    <property type="protein sequence ID" value="PNE40600.1"/>
    <property type="molecule type" value="Genomic_DNA"/>
</dbReference>
<sequence length="210" mass="22622">MSELTPSGRLRAAWAAIHTPAAGVPRGARLAAAVIPFTVLPASIWRIAGITFHLPLDGGLHPGHGQVPVWLPMEVYVLLISVLSEVLALLAFGLTAGWGEVWPRWIPRLRGRPVPVLAAVIPAGLGATILTAMWSWAAVTAAFGRTAEWRPLPPDNPMTLHDWHSALLTVAYAPLVLWGPLLGWLTVAYWRRRAGHAPRPAVAVADMAPR</sequence>
<keyword evidence="1" id="KW-1133">Transmembrane helix</keyword>
<name>A0A2N8PHZ8_STRNR</name>
<feature type="transmembrane region" description="Helical" evidence="1">
    <location>
        <begin position="116"/>
        <end position="143"/>
    </location>
</feature>
<dbReference type="RefSeq" id="WP_102923157.1">
    <property type="nucleotide sequence ID" value="NZ_LJSN01000002.1"/>
</dbReference>
<gene>
    <name evidence="2" type="ORF">AOB60_06955</name>
</gene>
<keyword evidence="3" id="KW-1185">Reference proteome</keyword>
<feature type="transmembrane region" description="Helical" evidence="1">
    <location>
        <begin position="163"/>
        <end position="190"/>
    </location>
</feature>
<evidence type="ECO:0000256" key="1">
    <source>
        <dbReference type="SAM" id="Phobius"/>
    </source>
</evidence>
<dbReference type="AlphaFoldDB" id="A0A2N8PHZ8"/>
<keyword evidence="1" id="KW-0472">Membrane</keyword>
<comment type="caution">
    <text evidence="2">The sequence shown here is derived from an EMBL/GenBank/DDBJ whole genome shotgun (WGS) entry which is preliminary data.</text>
</comment>
<reference evidence="3" key="1">
    <citation type="submission" date="2015-09" db="EMBL/GenBank/DDBJ databases">
        <authorList>
            <person name="Graham D.E."/>
            <person name="Mahan K.M."/>
            <person name="Klingeman D.M."/>
            <person name="Fida T."/>
            <person name="Giannone R.J."/>
            <person name="Hettich R.L."/>
            <person name="Parry R.J."/>
            <person name="Spain J.C."/>
        </authorList>
    </citation>
    <scope>NUCLEOTIDE SEQUENCE [LARGE SCALE GENOMIC DNA]</scope>
    <source>
        <strain evidence="3">JCM 4701</strain>
    </source>
</reference>
<protein>
    <submittedName>
        <fullName evidence="2">Uncharacterized protein</fullName>
    </submittedName>
</protein>
<accession>A0A2N8PHZ8</accession>
<feature type="transmembrane region" description="Helical" evidence="1">
    <location>
        <begin position="75"/>
        <end position="95"/>
    </location>
</feature>
<feature type="transmembrane region" description="Helical" evidence="1">
    <location>
        <begin position="30"/>
        <end position="55"/>
    </location>
</feature>